<name>A0A2P7YP23_9ASCO</name>
<dbReference type="Pfam" id="PF21762">
    <property type="entry name" value="DEDDh_C"/>
    <property type="match status" value="1"/>
</dbReference>
<evidence type="ECO:0000313" key="2">
    <source>
        <dbReference type="EMBL" id="PSK37716.1"/>
    </source>
</evidence>
<dbReference type="Proteomes" id="UP000241107">
    <property type="component" value="Unassembled WGS sequence"/>
</dbReference>
<dbReference type="STRING" id="418784.A0A2P7YP23"/>
<dbReference type="InterPro" id="IPR012337">
    <property type="entry name" value="RNaseH-like_sf"/>
</dbReference>
<accession>A0A2P7YP23</accession>
<dbReference type="PANTHER" id="PTHR28083:SF1">
    <property type="entry name" value="GOOD FOR FULL DBP5 ACTIVITY PROTEIN 2"/>
    <property type="match status" value="1"/>
</dbReference>
<dbReference type="InterPro" id="IPR036397">
    <property type="entry name" value="RNaseH_sf"/>
</dbReference>
<evidence type="ECO:0000313" key="3">
    <source>
        <dbReference type="Proteomes" id="UP000241107"/>
    </source>
</evidence>
<dbReference type="RefSeq" id="XP_024713251.1">
    <property type="nucleotide sequence ID" value="XM_024858764.1"/>
</dbReference>
<organism evidence="2 3">
    <name type="scientific">Candidozyma pseudohaemuli</name>
    <dbReference type="NCBI Taxonomy" id="418784"/>
    <lineage>
        <taxon>Eukaryota</taxon>
        <taxon>Fungi</taxon>
        <taxon>Dikarya</taxon>
        <taxon>Ascomycota</taxon>
        <taxon>Saccharomycotina</taxon>
        <taxon>Pichiomycetes</taxon>
        <taxon>Metschnikowiaceae</taxon>
        <taxon>Candidozyma</taxon>
    </lineage>
</organism>
<dbReference type="Gene3D" id="3.30.420.10">
    <property type="entry name" value="Ribonuclease H-like superfamily/Ribonuclease H"/>
    <property type="match status" value="1"/>
</dbReference>
<sequence>MGIQQNTLRAYGYEDFVQVQKQREHCSIGYYARWLNECSYLDDDDEWDLKHVMRDVKNREMTLISIDFEAFEHDNSKITEIGISVYDPWSQKGSIIPFIMLTHIIILENQHLRNGTYVPDHADNFNGGRTLIMTLEEAANSISEVFSKYSFENQPIGNGVCLIGHAMKHDLNYLLQMGVSYGNCPLIDTAAVLNLTHGQQQPSLKDSLRLVRQPFAFLHNAGNDAYYTLLLCLALADPFYRMASEIDTDTRMANWKCRNLKNEITNESRRYYGDEERFSHFLHHQPL</sequence>
<evidence type="ECO:0000259" key="1">
    <source>
        <dbReference type="Pfam" id="PF21762"/>
    </source>
</evidence>
<dbReference type="GO" id="GO:0005634">
    <property type="term" value="C:nucleus"/>
    <property type="evidence" value="ECO:0007669"/>
    <property type="project" value="TreeGrafter"/>
</dbReference>
<keyword evidence="3" id="KW-1185">Reference proteome</keyword>
<dbReference type="PANTHER" id="PTHR28083">
    <property type="entry name" value="GOOD FOR FULL DBP5 ACTIVITY PROTEIN 2"/>
    <property type="match status" value="1"/>
</dbReference>
<dbReference type="OrthoDB" id="5953249at2759"/>
<comment type="caution">
    <text evidence="2">The sequence shown here is derived from an EMBL/GenBank/DDBJ whole genome shotgun (WGS) entry which is preliminary data.</text>
</comment>
<dbReference type="AlphaFoldDB" id="A0A2P7YP23"/>
<dbReference type="GO" id="GO:0003676">
    <property type="term" value="F:nucleic acid binding"/>
    <property type="evidence" value="ECO:0007669"/>
    <property type="project" value="InterPro"/>
</dbReference>
<proteinExistence type="predicted"/>
<dbReference type="GeneID" id="36566813"/>
<gene>
    <name evidence="2" type="ORF">C7M61_003424</name>
</gene>
<dbReference type="InterPro" id="IPR040151">
    <property type="entry name" value="Gfd2/YDR514C-like"/>
</dbReference>
<dbReference type="VEuPathDB" id="FungiDB:C7M61_003424"/>
<protein>
    <recommendedName>
        <fullName evidence="1">Gfd2/YDR514C-like C-terminal domain-containing protein</fullName>
    </recommendedName>
</protein>
<dbReference type="InterPro" id="IPR048519">
    <property type="entry name" value="Gfd2/YDR514C-like_C"/>
</dbReference>
<feature type="domain" description="Gfd2/YDR514C-like C-terminal" evidence="1">
    <location>
        <begin position="63"/>
        <end position="234"/>
    </location>
</feature>
<reference evidence="2 3" key="1">
    <citation type="submission" date="2018-03" db="EMBL/GenBank/DDBJ databases">
        <title>Candida pseudohaemulonii genome assembly and annotation.</title>
        <authorList>
            <person name="Munoz J.F."/>
            <person name="Gade L.G."/>
            <person name="Chow N.A."/>
            <person name="Litvintseva A.P."/>
            <person name="Loparev V.N."/>
            <person name="Cuomo C.A."/>
        </authorList>
    </citation>
    <scope>NUCLEOTIDE SEQUENCE [LARGE SCALE GENOMIC DNA]</scope>
    <source>
        <strain evidence="2 3">B12108</strain>
    </source>
</reference>
<dbReference type="EMBL" id="PYFQ01000008">
    <property type="protein sequence ID" value="PSK37716.1"/>
    <property type="molecule type" value="Genomic_DNA"/>
</dbReference>
<dbReference type="SUPFAM" id="SSF53098">
    <property type="entry name" value="Ribonuclease H-like"/>
    <property type="match status" value="1"/>
</dbReference>